<organism evidence="1 2">
    <name type="scientific">Etheostoma spectabile</name>
    <name type="common">orangethroat darter</name>
    <dbReference type="NCBI Taxonomy" id="54343"/>
    <lineage>
        <taxon>Eukaryota</taxon>
        <taxon>Metazoa</taxon>
        <taxon>Chordata</taxon>
        <taxon>Craniata</taxon>
        <taxon>Vertebrata</taxon>
        <taxon>Euteleostomi</taxon>
        <taxon>Actinopterygii</taxon>
        <taxon>Neopterygii</taxon>
        <taxon>Teleostei</taxon>
        <taxon>Neoteleostei</taxon>
        <taxon>Acanthomorphata</taxon>
        <taxon>Eupercaria</taxon>
        <taxon>Perciformes</taxon>
        <taxon>Percoidei</taxon>
        <taxon>Percidae</taxon>
        <taxon>Etheostomatinae</taxon>
        <taxon>Etheostoma</taxon>
    </lineage>
</organism>
<evidence type="ECO:0000313" key="2">
    <source>
        <dbReference type="Proteomes" id="UP000327493"/>
    </source>
</evidence>
<sequence>MYTHLCVPLPPLCSVVSCWVSITATGQIH</sequence>
<dbReference type="EMBL" id="VOFY01000002">
    <property type="protein sequence ID" value="KAA8595425.1"/>
    <property type="molecule type" value="Genomic_DNA"/>
</dbReference>
<comment type="caution">
    <text evidence="1">The sequence shown here is derived from an EMBL/GenBank/DDBJ whole genome shotgun (WGS) entry which is preliminary data.</text>
</comment>
<name>A0A5J5DPZ0_9PERO</name>
<dbReference type="Proteomes" id="UP000327493">
    <property type="component" value="Chromosome 2"/>
</dbReference>
<evidence type="ECO:0000313" key="1">
    <source>
        <dbReference type="EMBL" id="KAA8595425.1"/>
    </source>
</evidence>
<gene>
    <name evidence="1" type="ORF">FQN60_012560</name>
</gene>
<keyword evidence="2" id="KW-1185">Reference proteome</keyword>
<dbReference type="AlphaFoldDB" id="A0A5J5DPZ0"/>
<reference evidence="1 2" key="1">
    <citation type="submission" date="2019-08" db="EMBL/GenBank/DDBJ databases">
        <title>A chromosome-level genome assembly, high-density linkage maps, and genome scans reveal the genomic architecture of hybrid incompatibilities underlying speciation via character displacement in darters (Percidae: Etheostominae).</title>
        <authorList>
            <person name="Moran R.L."/>
            <person name="Catchen J.M."/>
            <person name="Fuller R.C."/>
        </authorList>
    </citation>
    <scope>NUCLEOTIDE SEQUENCE [LARGE SCALE GENOMIC DNA]</scope>
    <source>
        <strain evidence="1">EspeVRDwgs_2016</strain>
        <tissue evidence="1">Muscle</tissue>
    </source>
</reference>
<proteinExistence type="predicted"/>
<accession>A0A5J5DPZ0</accession>
<protein>
    <submittedName>
        <fullName evidence="1">Uncharacterized protein</fullName>
    </submittedName>
</protein>